<name>A0A5B0MMV8_PUCGR</name>
<evidence type="ECO:0000313" key="3">
    <source>
        <dbReference type="EMBL" id="KAA1092828.1"/>
    </source>
</evidence>
<feature type="compositionally biased region" description="Basic and acidic residues" evidence="1">
    <location>
        <begin position="94"/>
        <end position="106"/>
    </location>
</feature>
<reference evidence="4 5" key="1">
    <citation type="submission" date="2019-05" db="EMBL/GenBank/DDBJ databases">
        <title>Emergence of the Ug99 lineage of the wheat stem rust pathogen through somatic hybridization.</title>
        <authorList>
            <person name="Li F."/>
            <person name="Upadhyaya N.M."/>
            <person name="Sperschneider J."/>
            <person name="Matny O."/>
            <person name="Nguyen-Phuc H."/>
            <person name="Mago R."/>
            <person name="Raley C."/>
            <person name="Miller M.E."/>
            <person name="Silverstein K.A.T."/>
            <person name="Henningsen E."/>
            <person name="Hirsch C.D."/>
            <person name="Visser B."/>
            <person name="Pretorius Z.A."/>
            <person name="Steffenson B.J."/>
            <person name="Schwessinger B."/>
            <person name="Dodds P.N."/>
            <person name="Figueroa M."/>
        </authorList>
    </citation>
    <scope>NUCLEOTIDE SEQUENCE [LARGE SCALE GENOMIC DNA]</scope>
    <source>
        <strain evidence="3">21-0</strain>
        <strain evidence="2 5">Ug99</strain>
    </source>
</reference>
<dbReference type="EMBL" id="VDEP01000451">
    <property type="protein sequence ID" value="KAA1077220.1"/>
    <property type="molecule type" value="Genomic_DNA"/>
</dbReference>
<dbReference type="Proteomes" id="UP000324748">
    <property type="component" value="Unassembled WGS sequence"/>
</dbReference>
<feature type="compositionally biased region" description="Acidic residues" evidence="1">
    <location>
        <begin position="254"/>
        <end position="269"/>
    </location>
</feature>
<evidence type="ECO:0000313" key="2">
    <source>
        <dbReference type="EMBL" id="KAA1077220.1"/>
    </source>
</evidence>
<feature type="compositionally biased region" description="Polar residues" evidence="1">
    <location>
        <begin position="330"/>
        <end position="340"/>
    </location>
</feature>
<dbReference type="OrthoDB" id="2507547at2759"/>
<feature type="compositionally biased region" description="Polar residues" evidence="1">
    <location>
        <begin position="47"/>
        <end position="65"/>
    </location>
</feature>
<dbReference type="EMBL" id="VSWC01000080">
    <property type="protein sequence ID" value="KAA1092828.1"/>
    <property type="molecule type" value="Genomic_DNA"/>
</dbReference>
<gene>
    <name evidence="3" type="ORF">PGT21_015448</name>
    <name evidence="2" type="ORF">PGTUg99_004130</name>
</gene>
<sequence>MSSTQPSSQLRSALKCPIPSRHSIRNVSVPSHYKRRQSSNRVRFEGHSSSNGSQNESLRNHPHASSSRDQRPNLAQPGPSRIPCRVQSGSLSSRRTERSQTSERGRQIQQNNTYNHVQAQRPRISISPVERTRISPRRHQTAKISLFIPSHSRAALSPCLSLPSKINSSISTLKSGGCEILLQKLNRPVAHGSQAEVQDLSLKIGKKAYTLSPSWCSPNIQNVAYKYNVSCSKNQEANNQILSAFLKNNGGYLDDSDEEEEEEHDEDEPVNSLRSTVAFLKRIPYPFESRNPTPMPSAQFNDLSLLSISTSESSGKSSPNSSPRYYWNRAQPNVSASPSKNRSRFSIYKT</sequence>
<organism evidence="2 5">
    <name type="scientific">Puccinia graminis f. sp. tritici</name>
    <dbReference type="NCBI Taxonomy" id="56615"/>
    <lineage>
        <taxon>Eukaryota</taxon>
        <taxon>Fungi</taxon>
        <taxon>Dikarya</taxon>
        <taxon>Basidiomycota</taxon>
        <taxon>Pucciniomycotina</taxon>
        <taxon>Pucciniomycetes</taxon>
        <taxon>Pucciniales</taxon>
        <taxon>Pucciniaceae</taxon>
        <taxon>Puccinia</taxon>
    </lineage>
</organism>
<accession>A0A5B0MMV8</accession>
<feature type="region of interest" description="Disordered" evidence="1">
    <location>
        <begin position="1"/>
        <end position="120"/>
    </location>
</feature>
<protein>
    <submittedName>
        <fullName evidence="2">Uncharacterized protein</fullName>
    </submittedName>
</protein>
<evidence type="ECO:0000313" key="4">
    <source>
        <dbReference type="Proteomes" id="UP000324748"/>
    </source>
</evidence>
<feature type="compositionally biased region" description="Polar residues" evidence="1">
    <location>
        <begin position="1"/>
        <end position="11"/>
    </location>
</feature>
<dbReference type="Proteomes" id="UP000325313">
    <property type="component" value="Unassembled WGS sequence"/>
</dbReference>
<keyword evidence="4" id="KW-1185">Reference proteome</keyword>
<dbReference type="AlphaFoldDB" id="A0A5B0MMV8"/>
<feature type="region of interest" description="Disordered" evidence="1">
    <location>
        <begin position="309"/>
        <end position="350"/>
    </location>
</feature>
<feature type="compositionally biased region" description="Low complexity" evidence="1">
    <location>
        <begin position="309"/>
        <end position="322"/>
    </location>
</feature>
<evidence type="ECO:0000256" key="1">
    <source>
        <dbReference type="SAM" id="MobiDB-lite"/>
    </source>
</evidence>
<feature type="region of interest" description="Disordered" evidence="1">
    <location>
        <begin position="252"/>
        <end position="273"/>
    </location>
</feature>
<evidence type="ECO:0000313" key="5">
    <source>
        <dbReference type="Proteomes" id="UP000325313"/>
    </source>
</evidence>
<feature type="compositionally biased region" description="Polar residues" evidence="1">
    <location>
        <begin position="107"/>
        <end position="118"/>
    </location>
</feature>
<comment type="caution">
    <text evidence="2">The sequence shown here is derived from an EMBL/GenBank/DDBJ whole genome shotgun (WGS) entry which is preliminary data.</text>
</comment>
<proteinExistence type="predicted"/>